<keyword evidence="3" id="KW-1185">Reference proteome</keyword>
<dbReference type="Gene3D" id="3.30.420.10">
    <property type="entry name" value="Ribonuclease H-like superfamily/Ribonuclease H"/>
    <property type="match status" value="1"/>
</dbReference>
<name>A0A225VQI9_9STRA</name>
<proteinExistence type="predicted"/>
<dbReference type="InterPro" id="IPR043128">
    <property type="entry name" value="Rev_trsase/Diguanyl_cyclase"/>
</dbReference>
<dbReference type="Proteomes" id="UP000198211">
    <property type="component" value="Unassembled WGS sequence"/>
</dbReference>
<protein>
    <submittedName>
        <fullName evidence="2">Reverse transcriptase</fullName>
    </submittedName>
</protein>
<dbReference type="GO" id="GO:0003964">
    <property type="term" value="F:RNA-directed DNA polymerase activity"/>
    <property type="evidence" value="ECO:0007669"/>
    <property type="project" value="UniProtKB-KW"/>
</dbReference>
<dbReference type="Pfam" id="PF13456">
    <property type="entry name" value="RVT_3"/>
    <property type="match status" value="1"/>
</dbReference>
<dbReference type="InterPro" id="IPR012337">
    <property type="entry name" value="RNaseH-like_sf"/>
</dbReference>
<dbReference type="AlphaFoldDB" id="A0A225VQI9"/>
<keyword evidence="2" id="KW-0548">Nucleotidyltransferase</keyword>
<dbReference type="InterPro" id="IPR050951">
    <property type="entry name" value="Retrovirus_Pol_polyprotein"/>
</dbReference>
<gene>
    <name evidence="2" type="ORF">PHMEG_00020603</name>
</gene>
<evidence type="ECO:0000259" key="1">
    <source>
        <dbReference type="Pfam" id="PF13456"/>
    </source>
</evidence>
<dbReference type="PANTHER" id="PTHR37984">
    <property type="entry name" value="PROTEIN CBG26694"/>
    <property type="match status" value="1"/>
</dbReference>
<dbReference type="Gene3D" id="3.30.70.270">
    <property type="match status" value="2"/>
</dbReference>
<dbReference type="GO" id="GO:0003676">
    <property type="term" value="F:nucleic acid binding"/>
    <property type="evidence" value="ECO:0007669"/>
    <property type="project" value="InterPro"/>
</dbReference>
<dbReference type="EMBL" id="NBNE01003696">
    <property type="protein sequence ID" value="OWZ07057.1"/>
    <property type="molecule type" value="Genomic_DNA"/>
</dbReference>
<keyword evidence="2" id="KW-0808">Transferase</keyword>
<keyword evidence="2" id="KW-0695">RNA-directed DNA polymerase</keyword>
<comment type="caution">
    <text evidence="2">The sequence shown here is derived from an EMBL/GenBank/DDBJ whole genome shotgun (WGS) entry which is preliminary data.</text>
</comment>
<evidence type="ECO:0000313" key="3">
    <source>
        <dbReference type="Proteomes" id="UP000198211"/>
    </source>
</evidence>
<accession>A0A225VQI9</accession>
<dbReference type="OrthoDB" id="2016287at2759"/>
<dbReference type="SUPFAM" id="SSF53098">
    <property type="entry name" value="Ribonuclease H-like"/>
    <property type="match status" value="1"/>
</dbReference>
<dbReference type="PANTHER" id="PTHR37984:SF5">
    <property type="entry name" value="PROTEIN NYNRIN-LIKE"/>
    <property type="match status" value="1"/>
</dbReference>
<evidence type="ECO:0000313" key="2">
    <source>
        <dbReference type="EMBL" id="OWZ07057.1"/>
    </source>
</evidence>
<dbReference type="GO" id="GO:0004523">
    <property type="term" value="F:RNA-DNA hybrid ribonuclease activity"/>
    <property type="evidence" value="ECO:0007669"/>
    <property type="project" value="InterPro"/>
</dbReference>
<dbReference type="InterPro" id="IPR036397">
    <property type="entry name" value="RNaseH_sf"/>
</dbReference>
<feature type="domain" description="RNase H type-1" evidence="1">
    <location>
        <begin position="254"/>
        <end position="335"/>
    </location>
</feature>
<sequence>MKEATAFRWNIPAPTQMGLVLGRSSYIDDIAHGAPTWDKLCEDLNALLFRLRYWNISVSLPKSEFGKQAIPYLSHEVCAEGIGATPKIAKCVQGLPFPSTLKGVQSFLGSLNYYNKFIEDLPVVVAVLYELDADRIRAGHDLDKAKEAFEILDRKITSTPLLRHPDCTKPFVIIPHANPWAACAVLGQAHEGIIQPRDEDGLVAILGAGITPREHLDEVAENLIPAKGRIKAPPPIRDWHALSAHGFPLDDVPVNDAKYHGLIKGLELAADRGFKDVVVVGDSRIVIQQAQGLIGCHQSNLQRRLAEYEALKVKFGSVRLVHVKRDYNQAADYLTMKTLALGKAWVVEDADELMHLKFVSRIPDKIMMTPGTSERKDDVTV</sequence>
<reference evidence="3" key="1">
    <citation type="submission" date="2017-03" db="EMBL/GenBank/DDBJ databases">
        <title>Phytopthora megakarya and P. palmivora, two closely related causual agents of cacao black pod achieved similar genome size and gene model numbers by different mechanisms.</title>
        <authorList>
            <person name="Ali S."/>
            <person name="Shao J."/>
            <person name="Larry D.J."/>
            <person name="Kronmiller B."/>
            <person name="Shen D."/>
            <person name="Strem M.D."/>
            <person name="Melnick R.L."/>
            <person name="Guiltinan M.J."/>
            <person name="Tyler B.M."/>
            <person name="Meinhardt L.W."/>
            <person name="Bailey B.A."/>
        </authorList>
    </citation>
    <scope>NUCLEOTIDE SEQUENCE [LARGE SCALE GENOMIC DNA]</scope>
    <source>
        <strain evidence="3">zdho120</strain>
    </source>
</reference>
<dbReference type="SUPFAM" id="SSF56672">
    <property type="entry name" value="DNA/RNA polymerases"/>
    <property type="match status" value="1"/>
</dbReference>
<dbReference type="InterPro" id="IPR002156">
    <property type="entry name" value="RNaseH_domain"/>
</dbReference>
<dbReference type="InterPro" id="IPR043502">
    <property type="entry name" value="DNA/RNA_pol_sf"/>
</dbReference>
<organism evidence="2 3">
    <name type="scientific">Phytophthora megakarya</name>
    <dbReference type="NCBI Taxonomy" id="4795"/>
    <lineage>
        <taxon>Eukaryota</taxon>
        <taxon>Sar</taxon>
        <taxon>Stramenopiles</taxon>
        <taxon>Oomycota</taxon>
        <taxon>Peronosporomycetes</taxon>
        <taxon>Peronosporales</taxon>
        <taxon>Peronosporaceae</taxon>
        <taxon>Phytophthora</taxon>
    </lineage>
</organism>